<dbReference type="InterPro" id="IPR017937">
    <property type="entry name" value="Thioredoxin_CS"/>
</dbReference>
<sequence length="270" mass="28322">MKTRLSLILPLLLSLAACSGAQAPPPAAQDTAAPVETQDAAPAAQADADTAPEATDAAEAGAGEAGEAAPLAPRPPSGPAPVAGVDYVEIANGQPFQPAAGKIEVAEVFGYTCPHCAQFEPVLNAWKRRQPADVEVIAVPAAFGGFWTPYARAFYTAEALGVLAQSHDAMFAAIHLQRSLPVNPNVGAEQLAPFYARYGVDAKRFADTFNSFGVDAKINRARQFASKSKIEGTPSLVVAGKYTITVDQQGFDKMLNTAEWLIAQERGGTR</sequence>
<dbReference type="InterPro" id="IPR012336">
    <property type="entry name" value="Thioredoxin-like_fold"/>
</dbReference>
<dbReference type="RefSeq" id="WP_162310160.1">
    <property type="nucleotide sequence ID" value="NZ_JACHGU010000005.1"/>
</dbReference>
<dbReference type="InterPro" id="IPR036249">
    <property type="entry name" value="Thioredoxin-like_sf"/>
</dbReference>
<dbReference type="InterPro" id="IPR050824">
    <property type="entry name" value="Thiol_disulfide_DsbA"/>
</dbReference>
<proteinExistence type="predicted"/>
<feature type="chain" id="PRO_5031220941" evidence="4">
    <location>
        <begin position="24"/>
        <end position="270"/>
    </location>
</feature>
<accession>A0A7V8GNN2</accession>
<evidence type="ECO:0000256" key="1">
    <source>
        <dbReference type="ARBA" id="ARBA00022729"/>
    </source>
</evidence>
<organism evidence="6 7">
    <name type="scientific">Pseudoxanthomonas broegbernensis</name>
    <dbReference type="NCBI Taxonomy" id="83619"/>
    <lineage>
        <taxon>Bacteria</taxon>
        <taxon>Pseudomonadati</taxon>
        <taxon>Pseudomonadota</taxon>
        <taxon>Gammaproteobacteria</taxon>
        <taxon>Lysobacterales</taxon>
        <taxon>Lysobacteraceae</taxon>
        <taxon>Pseudoxanthomonas</taxon>
    </lineage>
</organism>
<feature type="region of interest" description="Disordered" evidence="3">
    <location>
        <begin position="23"/>
        <end position="78"/>
    </location>
</feature>
<dbReference type="CDD" id="cd03019">
    <property type="entry name" value="DsbA_DsbA"/>
    <property type="match status" value="1"/>
</dbReference>
<evidence type="ECO:0000256" key="4">
    <source>
        <dbReference type="SAM" id="SignalP"/>
    </source>
</evidence>
<dbReference type="EMBL" id="MWIP01000003">
    <property type="protein sequence ID" value="KAF1687141.1"/>
    <property type="molecule type" value="Genomic_DNA"/>
</dbReference>
<dbReference type="PANTHER" id="PTHR35891">
    <property type="entry name" value="THIOL:DISULFIDE INTERCHANGE PROTEIN DSBA"/>
    <property type="match status" value="1"/>
</dbReference>
<dbReference type="PANTHER" id="PTHR35891:SF2">
    <property type="entry name" value="THIOL:DISULFIDE INTERCHANGE PROTEIN DSBA"/>
    <property type="match status" value="1"/>
</dbReference>
<dbReference type="PROSITE" id="PS00194">
    <property type="entry name" value="THIOREDOXIN_1"/>
    <property type="match status" value="1"/>
</dbReference>
<name>A0A7V8GNN2_9GAMM</name>
<comment type="caution">
    <text evidence="6">The sequence shown here is derived from an EMBL/GenBank/DDBJ whole genome shotgun (WGS) entry which is preliminary data.</text>
</comment>
<evidence type="ECO:0000313" key="7">
    <source>
        <dbReference type="Proteomes" id="UP000462066"/>
    </source>
</evidence>
<keyword evidence="7" id="KW-1185">Reference proteome</keyword>
<gene>
    <name evidence="6" type="ORF">B1992_03895</name>
</gene>
<feature type="signal peptide" evidence="4">
    <location>
        <begin position="1"/>
        <end position="23"/>
    </location>
</feature>
<keyword evidence="1 4" id="KW-0732">Signal</keyword>
<reference evidence="6 7" key="1">
    <citation type="submission" date="2017-10" db="EMBL/GenBank/DDBJ databases">
        <title>Whole genome sequencing of Pseudoxanthomonas broegbernensis DSM 12573(T).</title>
        <authorList>
            <person name="Kumar S."/>
            <person name="Bansal K."/>
            <person name="Kaur A."/>
            <person name="Patil P."/>
            <person name="Sharma S."/>
            <person name="Patil P.B."/>
        </authorList>
    </citation>
    <scope>NUCLEOTIDE SEQUENCE [LARGE SCALE GENOMIC DNA]</scope>
    <source>
        <strain evidence="6 7">DSM 12573</strain>
    </source>
</reference>
<dbReference type="GO" id="GO:0015036">
    <property type="term" value="F:disulfide oxidoreductase activity"/>
    <property type="evidence" value="ECO:0007669"/>
    <property type="project" value="UniProtKB-ARBA"/>
</dbReference>
<feature type="compositionally biased region" description="Low complexity" evidence="3">
    <location>
        <begin position="23"/>
        <end position="71"/>
    </location>
</feature>
<dbReference type="Proteomes" id="UP000462066">
    <property type="component" value="Unassembled WGS sequence"/>
</dbReference>
<dbReference type="SUPFAM" id="SSF52833">
    <property type="entry name" value="Thioredoxin-like"/>
    <property type="match status" value="1"/>
</dbReference>
<dbReference type="Pfam" id="PF13462">
    <property type="entry name" value="Thioredoxin_4"/>
    <property type="match status" value="1"/>
</dbReference>
<feature type="domain" description="Thioredoxin" evidence="5">
    <location>
        <begin position="74"/>
        <end position="263"/>
    </location>
</feature>
<dbReference type="PROSITE" id="PS51257">
    <property type="entry name" value="PROKAR_LIPOPROTEIN"/>
    <property type="match status" value="1"/>
</dbReference>
<dbReference type="PROSITE" id="PS51352">
    <property type="entry name" value="THIOREDOXIN_2"/>
    <property type="match status" value="1"/>
</dbReference>
<dbReference type="InterPro" id="IPR013766">
    <property type="entry name" value="Thioredoxin_domain"/>
</dbReference>
<evidence type="ECO:0000313" key="6">
    <source>
        <dbReference type="EMBL" id="KAF1687141.1"/>
    </source>
</evidence>
<evidence type="ECO:0000259" key="5">
    <source>
        <dbReference type="PROSITE" id="PS51352"/>
    </source>
</evidence>
<dbReference type="InterPro" id="IPR023205">
    <property type="entry name" value="DsbA/DsbL"/>
</dbReference>
<keyword evidence="2" id="KW-0676">Redox-active center</keyword>
<dbReference type="AlphaFoldDB" id="A0A7V8GNN2"/>
<protein>
    <submittedName>
        <fullName evidence="6">Disulfide bond formation protein DsbA</fullName>
    </submittedName>
</protein>
<evidence type="ECO:0000256" key="2">
    <source>
        <dbReference type="ARBA" id="ARBA00023284"/>
    </source>
</evidence>
<evidence type="ECO:0000256" key="3">
    <source>
        <dbReference type="SAM" id="MobiDB-lite"/>
    </source>
</evidence>
<dbReference type="Gene3D" id="3.40.30.10">
    <property type="entry name" value="Glutaredoxin"/>
    <property type="match status" value="1"/>
</dbReference>